<name>A0A4S8LVQ1_DENBC</name>
<gene>
    <name evidence="2" type="ORF">K435DRAFT_861249</name>
</gene>
<feature type="region of interest" description="Disordered" evidence="1">
    <location>
        <begin position="33"/>
        <end position="142"/>
    </location>
</feature>
<evidence type="ECO:0000256" key="1">
    <source>
        <dbReference type="SAM" id="MobiDB-lite"/>
    </source>
</evidence>
<sequence>MEFDPSSIAGPSQIQLTPPSHHHTLSQIINQVPFPTTTHGGAPMTPSHHVSSFTSPVTFPSTPFHNHGSRRLDRSPRTPATRETIVKRARIVAHASPPSESIRKSPSGSIFDLPPDSSSPSPSHTPTRTPLHRLPQTPTRHSRHDLISLMASATISDSEEENECQPSPCRHLFVPPDFQRSQALDDSDIFGGLEHQPSLLHSPARRVSGVRISPARPLREIHTSGYTDNDHPGQKWCQSSFHIPWVLDDDFGNGVD</sequence>
<organism evidence="2 3">
    <name type="scientific">Dendrothele bispora (strain CBS 962.96)</name>
    <dbReference type="NCBI Taxonomy" id="1314807"/>
    <lineage>
        <taxon>Eukaryota</taxon>
        <taxon>Fungi</taxon>
        <taxon>Dikarya</taxon>
        <taxon>Basidiomycota</taxon>
        <taxon>Agaricomycotina</taxon>
        <taxon>Agaricomycetes</taxon>
        <taxon>Agaricomycetidae</taxon>
        <taxon>Agaricales</taxon>
        <taxon>Agaricales incertae sedis</taxon>
        <taxon>Dendrothele</taxon>
    </lineage>
</organism>
<feature type="compositionally biased region" description="Polar residues" evidence="1">
    <location>
        <begin position="9"/>
        <end position="18"/>
    </location>
</feature>
<proteinExistence type="predicted"/>
<evidence type="ECO:0000313" key="2">
    <source>
        <dbReference type="EMBL" id="THU93736.1"/>
    </source>
</evidence>
<feature type="compositionally biased region" description="Low complexity" evidence="1">
    <location>
        <begin position="112"/>
        <end position="133"/>
    </location>
</feature>
<feature type="compositionally biased region" description="Low complexity" evidence="1">
    <location>
        <begin position="50"/>
        <end position="64"/>
    </location>
</feature>
<evidence type="ECO:0000313" key="3">
    <source>
        <dbReference type="Proteomes" id="UP000297245"/>
    </source>
</evidence>
<dbReference type="Proteomes" id="UP000297245">
    <property type="component" value="Unassembled WGS sequence"/>
</dbReference>
<feature type="region of interest" description="Disordered" evidence="1">
    <location>
        <begin position="1"/>
        <end position="20"/>
    </location>
</feature>
<keyword evidence="3" id="KW-1185">Reference proteome</keyword>
<reference evidence="2 3" key="1">
    <citation type="journal article" date="2019" name="Nat. Ecol. Evol.">
        <title>Megaphylogeny resolves global patterns of mushroom evolution.</title>
        <authorList>
            <person name="Varga T."/>
            <person name="Krizsan K."/>
            <person name="Foldi C."/>
            <person name="Dima B."/>
            <person name="Sanchez-Garcia M."/>
            <person name="Sanchez-Ramirez S."/>
            <person name="Szollosi G.J."/>
            <person name="Szarkandi J.G."/>
            <person name="Papp V."/>
            <person name="Albert L."/>
            <person name="Andreopoulos W."/>
            <person name="Angelini C."/>
            <person name="Antonin V."/>
            <person name="Barry K.W."/>
            <person name="Bougher N.L."/>
            <person name="Buchanan P."/>
            <person name="Buyck B."/>
            <person name="Bense V."/>
            <person name="Catcheside P."/>
            <person name="Chovatia M."/>
            <person name="Cooper J."/>
            <person name="Damon W."/>
            <person name="Desjardin D."/>
            <person name="Finy P."/>
            <person name="Geml J."/>
            <person name="Haridas S."/>
            <person name="Hughes K."/>
            <person name="Justo A."/>
            <person name="Karasinski D."/>
            <person name="Kautmanova I."/>
            <person name="Kiss B."/>
            <person name="Kocsube S."/>
            <person name="Kotiranta H."/>
            <person name="LaButti K.M."/>
            <person name="Lechner B.E."/>
            <person name="Liimatainen K."/>
            <person name="Lipzen A."/>
            <person name="Lukacs Z."/>
            <person name="Mihaltcheva S."/>
            <person name="Morgado L.N."/>
            <person name="Niskanen T."/>
            <person name="Noordeloos M.E."/>
            <person name="Ohm R.A."/>
            <person name="Ortiz-Santana B."/>
            <person name="Ovrebo C."/>
            <person name="Racz N."/>
            <person name="Riley R."/>
            <person name="Savchenko A."/>
            <person name="Shiryaev A."/>
            <person name="Soop K."/>
            <person name="Spirin V."/>
            <person name="Szebenyi C."/>
            <person name="Tomsovsky M."/>
            <person name="Tulloss R.E."/>
            <person name="Uehling J."/>
            <person name="Grigoriev I.V."/>
            <person name="Vagvolgyi C."/>
            <person name="Papp T."/>
            <person name="Martin F.M."/>
            <person name="Miettinen O."/>
            <person name="Hibbett D.S."/>
            <person name="Nagy L.G."/>
        </authorList>
    </citation>
    <scope>NUCLEOTIDE SEQUENCE [LARGE SCALE GENOMIC DNA]</scope>
    <source>
        <strain evidence="2 3">CBS 962.96</strain>
    </source>
</reference>
<dbReference type="EMBL" id="ML179241">
    <property type="protein sequence ID" value="THU93736.1"/>
    <property type="molecule type" value="Genomic_DNA"/>
</dbReference>
<protein>
    <submittedName>
        <fullName evidence="2">Uncharacterized protein</fullName>
    </submittedName>
</protein>
<dbReference type="OrthoDB" id="3110790at2759"/>
<dbReference type="AlphaFoldDB" id="A0A4S8LVQ1"/>
<accession>A0A4S8LVQ1</accession>